<comment type="caution">
    <text evidence="1">The sequence shown here is derived from an EMBL/GenBank/DDBJ whole genome shotgun (WGS) entry which is preliminary data.</text>
</comment>
<protein>
    <recommendedName>
        <fullName evidence="2">DNA/pantothenate metabolism flavoprotein C-terminal domain-containing protein</fullName>
    </recommendedName>
</protein>
<sequence>MIKEIASDIFLVGFKLEFNKTKEELIKITHEVLIKSNSDLMVANDLK</sequence>
<organism evidence="1">
    <name type="scientific">marine sediment metagenome</name>
    <dbReference type="NCBI Taxonomy" id="412755"/>
    <lineage>
        <taxon>unclassified sequences</taxon>
        <taxon>metagenomes</taxon>
        <taxon>ecological metagenomes</taxon>
    </lineage>
</organism>
<accession>X1DUP5</accession>
<evidence type="ECO:0000313" key="1">
    <source>
        <dbReference type="EMBL" id="GAH24751.1"/>
    </source>
</evidence>
<dbReference type="SUPFAM" id="SSF102645">
    <property type="entry name" value="CoaB-like"/>
    <property type="match status" value="1"/>
</dbReference>
<reference evidence="1" key="1">
    <citation type="journal article" date="2014" name="Front. Microbiol.">
        <title>High frequency of phylogenetically diverse reductive dehalogenase-homologous genes in deep subseafloor sedimentary metagenomes.</title>
        <authorList>
            <person name="Kawai M."/>
            <person name="Futagami T."/>
            <person name="Toyoda A."/>
            <person name="Takaki Y."/>
            <person name="Nishi S."/>
            <person name="Hori S."/>
            <person name="Arai W."/>
            <person name="Tsubouchi T."/>
            <person name="Morono Y."/>
            <person name="Uchiyama I."/>
            <person name="Ito T."/>
            <person name="Fujiyama A."/>
            <person name="Inagaki F."/>
            <person name="Takami H."/>
        </authorList>
    </citation>
    <scope>NUCLEOTIDE SEQUENCE</scope>
    <source>
        <strain evidence="1">Expedition CK06-06</strain>
    </source>
</reference>
<name>X1DUP5_9ZZZZ</name>
<dbReference type="EMBL" id="BARU01000774">
    <property type="protein sequence ID" value="GAH24751.1"/>
    <property type="molecule type" value="Genomic_DNA"/>
</dbReference>
<gene>
    <name evidence="1" type="ORF">S03H2_02348</name>
</gene>
<dbReference type="Gene3D" id="3.40.50.10300">
    <property type="entry name" value="CoaB-like"/>
    <property type="match status" value="1"/>
</dbReference>
<dbReference type="AlphaFoldDB" id="X1DUP5"/>
<feature type="non-terminal residue" evidence="1">
    <location>
        <position position="47"/>
    </location>
</feature>
<proteinExistence type="predicted"/>
<dbReference type="InterPro" id="IPR035929">
    <property type="entry name" value="CoaB-like_sf"/>
</dbReference>
<evidence type="ECO:0008006" key="2">
    <source>
        <dbReference type="Google" id="ProtNLM"/>
    </source>
</evidence>